<gene>
    <name evidence="4" type="ORF">WG929_03340</name>
</gene>
<accession>A0ABW8NEQ7</accession>
<feature type="region of interest" description="Disordered" evidence="2">
    <location>
        <begin position="1"/>
        <end position="29"/>
    </location>
</feature>
<keyword evidence="5" id="KW-1185">Reference proteome</keyword>
<keyword evidence="1" id="KW-0175">Coiled coil</keyword>
<dbReference type="RefSeq" id="WP_416204894.1">
    <property type="nucleotide sequence ID" value="NZ_JBBKTX010000003.1"/>
</dbReference>
<evidence type="ECO:0000256" key="2">
    <source>
        <dbReference type="SAM" id="MobiDB-lite"/>
    </source>
</evidence>
<sequence length="405" mass="43159">MSWRDRLQPGSFRGVEFHTQSASGQGGRNVVVHEFPAQEQHYSEDLGKSAGSERLTVFLVGADYDVARDQLIEALDKPGPGKLVHPYTGTQMIQVQSYDWTISSRQGGYCQFSISYVLAGKRQAPATVSTASALAAAATAAQAQTETAFSDTFDCAGQPAFVVESSTSFLESAFDSLNAINGSIAAELNQIEDIANDIDSLTSEVTDLVLQPLTLISNVGAVVTSVIGGFNSISSAFDAYNNLLTAFGITRPVSRTAANGTATDTRVRMADNQQAISRSFSAVATIALAVRIADSAASEFDSLQQAREIRDALLEQLDEQLESETLTADQYDTTAALATALQRHITAIEPGLLDAQTLVIDVSLPALVVAHQQYGDATRADELTERNGIENPLFVPAGTDLEVLL</sequence>
<dbReference type="InterPro" id="IPR009826">
    <property type="entry name" value="DNA_circ_N"/>
</dbReference>
<feature type="coiled-coil region" evidence="1">
    <location>
        <begin position="303"/>
        <end position="334"/>
    </location>
</feature>
<feature type="domain" description="DNA circulation N-terminal" evidence="3">
    <location>
        <begin position="7"/>
        <end position="91"/>
    </location>
</feature>
<name>A0ABW8NEQ7_9GAMM</name>
<organism evidence="4 5">
    <name type="scientific">Oceanobacter antarcticus</name>
    <dbReference type="NCBI Taxonomy" id="3133425"/>
    <lineage>
        <taxon>Bacteria</taxon>
        <taxon>Pseudomonadati</taxon>
        <taxon>Pseudomonadota</taxon>
        <taxon>Gammaproteobacteria</taxon>
        <taxon>Oceanospirillales</taxon>
        <taxon>Oceanospirillaceae</taxon>
        <taxon>Oceanobacter</taxon>
    </lineage>
</organism>
<protein>
    <submittedName>
        <fullName evidence="4">DNA circularization N-terminal domain-containing protein</fullName>
    </submittedName>
</protein>
<comment type="caution">
    <text evidence="4">The sequence shown here is derived from an EMBL/GenBank/DDBJ whole genome shotgun (WGS) entry which is preliminary data.</text>
</comment>
<evidence type="ECO:0000313" key="4">
    <source>
        <dbReference type="EMBL" id="MFK4751437.1"/>
    </source>
</evidence>
<dbReference type="Proteomes" id="UP001620597">
    <property type="component" value="Unassembled WGS sequence"/>
</dbReference>
<proteinExistence type="predicted"/>
<dbReference type="Pfam" id="PF07157">
    <property type="entry name" value="DNA_circ_N"/>
    <property type="match status" value="1"/>
</dbReference>
<reference evidence="4 5" key="1">
    <citation type="submission" date="2024-03" db="EMBL/GenBank/DDBJ databases">
        <title>High-quality draft genome sequence of Oceanobacter sp. wDCs-4.</title>
        <authorList>
            <person name="Dong C."/>
        </authorList>
    </citation>
    <scope>NUCLEOTIDE SEQUENCE [LARGE SCALE GENOMIC DNA]</scope>
    <source>
        <strain evidence="5">wDCs-4</strain>
    </source>
</reference>
<evidence type="ECO:0000259" key="3">
    <source>
        <dbReference type="Pfam" id="PF07157"/>
    </source>
</evidence>
<evidence type="ECO:0000256" key="1">
    <source>
        <dbReference type="SAM" id="Coils"/>
    </source>
</evidence>
<evidence type="ECO:0000313" key="5">
    <source>
        <dbReference type="Proteomes" id="UP001620597"/>
    </source>
</evidence>
<dbReference type="EMBL" id="JBBKTX010000003">
    <property type="protein sequence ID" value="MFK4751437.1"/>
    <property type="molecule type" value="Genomic_DNA"/>
</dbReference>